<dbReference type="AlphaFoldDB" id="A0A5B8MFQ6"/>
<feature type="compositionally biased region" description="Basic and acidic residues" evidence="2">
    <location>
        <begin position="321"/>
        <end position="339"/>
    </location>
</feature>
<protein>
    <submittedName>
        <fullName evidence="3">Uncharacterized protein</fullName>
    </submittedName>
</protein>
<feature type="coiled-coil region" evidence="1">
    <location>
        <begin position="20"/>
        <end position="97"/>
    </location>
</feature>
<feature type="region of interest" description="Disordered" evidence="2">
    <location>
        <begin position="321"/>
        <end position="342"/>
    </location>
</feature>
<evidence type="ECO:0000256" key="1">
    <source>
        <dbReference type="SAM" id="Coils"/>
    </source>
</evidence>
<keyword evidence="4" id="KW-1185">Reference proteome</keyword>
<proteinExistence type="predicted"/>
<feature type="coiled-coil region" evidence="1">
    <location>
        <begin position="132"/>
        <end position="188"/>
    </location>
</feature>
<evidence type="ECO:0000313" key="4">
    <source>
        <dbReference type="Proteomes" id="UP000316726"/>
    </source>
</evidence>
<dbReference type="EMBL" id="CP031034">
    <property type="protein sequence ID" value="QDZ18152.1"/>
    <property type="molecule type" value="Genomic_DNA"/>
</dbReference>
<evidence type="ECO:0000256" key="2">
    <source>
        <dbReference type="SAM" id="MobiDB-lite"/>
    </source>
</evidence>
<name>A0A5B8MFQ6_9CHLO</name>
<evidence type="ECO:0000313" key="3">
    <source>
        <dbReference type="EMBL" id="QDZ18152.1"/>
    </source>
</evidence>
<organism evidence="3 4">
    <name type="scientific">Chloropicon primus</name>
    <dbReference type="NCBI Taxonomy" id="1764295"/>
    <lineage>
        <taxon>Eukaryota</taxon>
        <taxon>Viridiplantae</taxon>
        <taxon>Chlorophyta</taxon>
        <taxon>Chloropicophyceae</taxon>
        <taxon>Chloropicales</taxon>
        <taxon>Chloropicaceae</taxon>
        <taxon>Chloropicon</taxon>
    </lineage>
</organism>
<feature type="coiled-coil region" evidence="1">
    <location>
        <begin position="229"/>
        <end position="263"/>
    </location>
</feature>
<reference evidence="3 4" key="1">
    <citation type="submission" date="2018-07" db="EMBL/GenBank/DDBJ databases">
        <title>The complete nuclear genome of the prasinophyte Chloropicon primus (CCMP1205).</title>
        <authorList>
            <person name="Pombert J.-F."/>
            <person name="Otis C."/>
            <person name="Turmel M."/>
            <person name="Lemieux C."/>
        </authorList>
    </citation>
    <scope>NUCLEOTIDE SEQUENCE [LARGE SCALE GENOMIC DNA]</scope>
    <source>
        <strain evidence="3 4">CCMP1205</strain>
    </source>
</reference>
<gene>
    <name evidence="3" type="ORF">A3770_01p06700</name>
</gene>
<keyword evidence="1" id="KW-0175">Coiled coil</keyword>
<accession>A0A5B8MFQ6</accession>
<sequence length="746" mass="85695">MEGTSLMMWEEEDLAGEGRAEDLAGDVERLEIELASEKERTEKMRGELGAQALKNRRLTSALAEARSGLEDDVLEENQRLKSELKKWKNIARHINIELIEHDKEVLNIMHETSRTRLAWERDLALNRQGLFASKLNEQHKAVEVAREETEKKLLLQFEEDLAPERKRREEAEAKVRDLTERLAHAEHVFNNASQVNKALADSQSELLGELERERTESALLTPRKVKQNADKVRKRNKELQLELEDLQSSNFEKDAQIQELKRSFREKERSWLAKHEEAIGASTQTEDILLVDEDKLREIEEERQEKEALIRECMEKLERQASQAEKQKQSLEKQRSKTEKKLRKASKIIAHQQKKKAAARAFLGWRAELEKAKDLGLLRNEIEERKKQSKSGLLCTYFSMYHHRTYNLRLLKHALQIWRADSRNTLKWLRIIHKAYRKTYRADAQVLRSKLHLARRMTLSKLMVARKHPSKVQHGSGFSARARKHLAFAHWRAKAAARKLARDARGMELAVGVLHVQNRNLRMRQVLELWRSRCIAKAVVSAPAEAEADPAEEEEARSSEVTFVDKTLKGSGVTIKCKVDKGGNALQSILSKVQEILQDQLKELKDTIAEEVNRAAASGKKNTHDMKHKLQARLLQVDMTCGKLLEGLLAIGQVLDATQSSPAFWKQGSSQDEMRRVVADLKAIKLQAHAALTSLEGLDRKYVLKADVVPTRVVRLFSTVNRPEHPEDSFKAPEWTNQVPVFLPIE</sequence>
<dbReference type="Proteomes" id="UP000316726">
    <property type="component" value="Chromosome 1"/>
</dbReference>